<protein>
    <submittedName>
        <fullName evidence="1">Uncharacterized protein</fullName>
    </submittedName>
</protein>
<dbReference type="RefSeq" id="WP_133453194.1">
    <property type="nucleotide sequence ID" value="NZ_CP047363.1"/>
</dbReference>
<reference evidence="1" key="1">
    <citation type="journal article" date="2020" name="Antimicrob. Agents Chemother.">
        <title>The novel macrolide resistance genes mef(D), msr(F) and msr(H) are present on resistance islands in Macrococcus canis, Macrococcus caseolyticus and Staphylococcus aureus.</title>
        <authorList>
            <person name="Schwendener S."/>
            <person name="Dona V."/>
            <person name="Perreten V."/>
        </authorList>
    </citation>
    <scope>NUCLEOTIDE SEQUENCE</scope>
    <source>
        <strain evidence="1">Epi0076A</strain>
    </source>
</reference>
<evidence type="ECO:0000313" key="2">
    <source>
        <dbReference type="Proteomes" id="UP000501122"/>
    </source>
</evidence>
<dbReference type="AlphaFoldDB" id="A0AAE6X1E0"/>
<dbReference type="Proteomes" id="UP000501122">
    <property type="component" value="Chromosome"/>
</dbReference>
<proteinExistence type="predicted"/>
<gene>
    <name evidence="1" type="ORF">GTN30_06580</name>
</gene>
<accession>A0AAE6X1E0</accession>
<evidence type="ECO:0000313" key="1">
    <source>
        <dbReference type="EMBL" id="QIH78334.1"/>
    </source>
</evidence>
<dbReference type="EMBL" id="CP047363">
    <property type="protein sequence ID" value="QIH78334.1"/>
    <property type="molecule type" value="Genomic_DNA"/>
</dbReference>
<organism evidence="1 2">
    <name type="scientific">Macrococcoides canis</name>
    <dbReference type="NCBI Taxonomy" id="1855823"/>
    <lineage>
        <taxon>Bacteria</taxon>
        <taxon>Bacillati</taxon>
        <taxon>Bacillota</taxon>
        <taxon>Bacilli</taxon>
        <taxon>Bacillales</taxon>
        <taxon>Staphylococcaceae</taxon>
        <taxon>Macrococcoides</taxon>
    </lineage>
</organism>
<name>A0AAE6X1E0_9STAP</name>
<sequence>MMNRTFKNIHNEIQRLIDSEVTSYEVFKMTGVSRSTLDDLRRKTDDKRHKKIENLSLKVAEQLYSYAKKSLPR</sequence>